<reference evidence="7" key="1">
    <citation type="submission" date="2017-06" db="EMBL/GenBank/DDBJ databases">
        <authorList>
            <person name="Varghese N."/>
            <person name="Submissions S."/>
        </authorList>
    </citation>
    <scope>NUCLEOTIDE SEQUENCE [LARGE SCALE GENOMIC DNA]</scope>
    <source>
        <strain evidence="7">DSM 44485</strain>
    </source>
</reference>
<evidence type="ECO:0000313" key="6">
    <source>
        <dbReference type="EMBL" id="SNR99974.1"/>
    </source>
</evidence>
<dbReference type="SUPFAM" id="SSF48498">
    <property type="entry name" value="Tetracyclin repressor-like, C-terminal domain"/>
    <property type="match status" value="1"/>
</dbReference>
<dbReference type="PANTHER" id="PTHR30055:SF148">
    <property type="entry name" value="TETR-FAMILY TRANSCRIPTIONAL REGULATOR"/>
    <property type="match status" value="1"/>
</dbReference>
<evidence type="ECO:0000256" key="4">
    <source>
        <dbReference type="PROSITE-ProRule" id="PRU00335"/>
    </source>
</evidence>
<dbReference type="SUPFAM" id="SSF46689">
    <property type="entry name" value="Homeodomain-like"/>
    <property type="match status" value="1"/>
</dbReference>
<dbReference type="PANTHER" id="PTHR30055">
    <property type="entry name" value="HTH-TYPE TRANSCRIPTIONAL REGULATOR RUTR"/>
    <property type="match status" value="1"/>
</dbReference>
<dbReference type="Pfam" id="PF16859">
    <property type="entry name" value="TetR_C_11"/>
    <property type="match status" value="1"/>
</dbReference>
<evidence type="ECO:0000256" key="3">
    <source>
        <dbReference type="ARBA" id="ARBA00023163"/>
    </source>
</evidence>
<organism evidence="6 7">
    <name type="scientific">Actinomadura mexicana</name>
    <dbReference type="NCBI Taxonomy" id="134959"/>
    <lineage>
        <taxon>Bacteria</taxon>
        <taxon>Bacillati</taxon>
        <taxon>Actinomycetota</taxon>
        <taxon>Actinomycetes</taxon>
        <taxon>Streptosporangiales</taxon>
        <taxon>Thermomonosporaceae</taxon>
        <taxon>Actinomadura</taxon>
    </lineage>
</organism>
<dbReference type="Gene3D" id="1.10.357.10">
    <property type="entry name" value="Tetracycline Repressor, domain 2"/>
    <property type="match status" value="1"/>
</dbReference>
<dbReference type="AlphaFoldDB" id="A0A239AY74"/>
<feature type="DNA-binding region" description="H-T-H motif" evidence="4">
    <location>
        <begin position="41"/>
        <end position="60"/>
    </location>
</feature>
<dbReference type="PROSITE" id="PS50977">
    <property type="entry name" value="HTH_TETR_2"/>
    <property type="match status" value="1"/>
</dbReference>
<dbReference type="GO" id="GO:0000976">
    <property type="term" value="F:transcription cis-regulatory region binding"/>
    <property type="evidence" value="ECO:0007669"/>
    <property type="project" value="TreeGrafter"/>
</dbReference>
<dbReference type="InterPro" id="IPR011075">
    <property type="entry name" value="TetR_C"/>
</dbReference>
<dbReference type="EMBL" id="FZNP01000009">
    <property type="protein sequence ID" value="SNR99974.1"/>
    <property type="molecule type" value="Genomic_DNA"/>
</dbReference>
<evidence type="ECO:0000256" key="2">
    <source>
        <dbReference type="ARBA" id="ARBA00023125"/>
    </source>
</evidence>
<dbReference type="InterPro" id="IPR001647">
    <property type="entry name" value="HTH_TetR"/>
</dbReference>
<evidence type="ECO:0000313" key="7">
    <source>
        <dbReference type="Proteomes" id="UP000198420"/>
    </source>
</evidence>
<gene>
    <name evidence="6" type="ORF">SAMN06265355_109255</name>
</gene>
<dbReference type="Gene3D" id="1.10.10.60">
    <property type="entry name" value="Homeodomain-like"/>
    <property type="match status" value="1"/>
</dbReference>
<evidence type="ECO:0000259" key="5">
    <source>
        <dbReference type="PROSITE" id="PS50977"/>
    </source>
</evidence>
<dbReference type="Pfam" id="PF00440">
    <property type="entry name" value="TetR_N"/>
    <property type="match status" value="1"/>
</dbReference>
<dbReference type="InterPro" id="IPR050109">
    <property type="entry name" value="HTH-type_TetR-like_transc_reg"/>
</dbReference>
<keyword evidence="2 4" id="KW-0238">DNA-binding</keyword>
<evidence type="ECO:0000256" key="1">
    <source>
        <dbReference type="ARBA" id="ARBA00023015"/>
    </source>
</evidence>
<dbReference type="InterPro" id="IPR036271">
    <property type="entry name" value="Tet_transcr_reg_TetR-rel_C_sf"/>
</dbReference>
<accession>A0A239AY74</accession>
<keyword evidence="7" id="KW-1185">Reference proteome</keyword>
<dbReference type="Proteomes" id="UP000198420">
    <property type="component" value="Unassembled WGS sequence"/>
</dbReference>
<protein>
    <submittedName>
        <fullName evidence="6">Transcriptional regulator, TetR family</fullName>
    </submittedName>
</protein>
<keyword evidence="1" id="KW-0805">Transcription regulation</keyword>
<dbReference type="InterPro" id="IPR009057">
    <property type="entry name" value="Homeodomain-like_sf"/>
</dbReference>
<feature type="domain" description="HTH tetR-type" evidence="5">
    <location>
        <begin position="18"/>
        <end position="78"/>
    </location>
</feature>
<proteinExistence type="predicted"/>
<dbReference type="GO" id="GO:0003700">
    <property type="term" value="F:DNA-binding transcription factor activity"/>
    <property type="evidence" value="ECO:0007669"/>
    <property type="project" value="TreeGrafter"/>
</dbReference>
<sequence length="210" mass="21825">MDVKPRATGAVRPGGRTARTRAAVLAAVRDELEAGGYAGLTLEKVAERSGVHLATLYRRWRTVEGLVVDLLGELGRSEIPIPDTGSLKDDLRALALEIAALYRQPRARALVEGVVAAAVRSPEASTAWATVIAERNRLASRIVERAVGRGELPPGTDGIAIISAVGAPVYYRLLVARGPVDDEIAESAAAAAHAAALGGVFTPGDSPGPP</sequence>
<keyword evidence="3" id="KW-0804">Transcription</keyword>
<dbReference type="OrthoDB" id="9796019at2"/>
<name>A0A239AY74_9ACTN</name>
<dbReference type="RefSeq" id="WP_089314075.1">
    <property type="nucleotide sequence ID" value="NZ_FZNP01000009.1"/>
</dbReference>